<reference evidence="2 3" key="1">
    <citation type="submission" date="2020-02" db="EMBL/GenBank/DDBJ databases">
        <title>Comparative genome analysis reveals the metabolism and evolution of the thermophilic archaeal genus Metallosphaera.</title>
        <authorList>
            <person name="Jiang C."/>
        </authorList>
    </citation>
    <scope>NUCLEOTIDE SEQUENCE [LARGE SCALE GENOMIC DNA]</scope>
    <source>
        <strain evidence="2 3">Ric-A</strain>
    </source>
</reference>
<keyword evidence="1" id="KW-0472">Membrane</keyword>
<gene>
    <name evidence="2" type="ORF">GWK48_06830</name>
</gene>
<protein>
    <submittedName>
        <fullName evidence="2">Uncharacterized protein</fullName>
    </submittedName>
</protein>
<dbReference type="EMBL" id="CP049074">
    <property type="protein sequence ID" value="QKR01050.1"/>
    <property type="molecule type" value="Genomic_DNA"/>
</dbReference>
<accession>A0A6N0P1B7</accession>
<organism evidence="2 3">
    <name type="scientific">Metallosphaera tengchongensis</name>
    <dbReference type="NCBI Taxonomy" id="1532350"/>
    <lineage>
        <taxon>Archaea</taxon>
        <taxon>Thermoproteota</taxon>
        <taxon>Thermoprotei</taxon>
        <taxon>Sulfolobales</taxon>
        <taxon>Sulfolobaceae</taxon>
        <taxon>Metallosphaera</taxon>
    </lineage>
</organism>
<sequence>MVIWAIIHFYLSTTLIKFLPLVSYFFILDAVLFLVGGAILLIGLRLLYIPTLILTWINYLLLTESRIYPAPILGKPLPAINSFVLGTFVLDIILIVVVTLTLLTSEK</sequence>
<keyword evidence="3" id="KW-1185">Reference proteome</keyword>
<evidence type="ECO:0000313" key="3">
    <source>
        <dbReference type="Proteomes" id="UP000509301"/>
    </source>
</evidence>
<name>A0A6N0P1B7_9CREN</name>
<evidence type="ECO:0000256" key="1">
    <source>
        <dbReference type="SAM" id="Phobius"/>
    </source>
</evidence>
<dbReference type="AlphaFoldDB" id="A0A6N0P1B7"/>
<dbReference type="KEGG" id="mten:GWK48_06830"/>
<keyword evidence="1" id="KW-1133">Transmembrane helix</keyword>
<proteinExistence type="predicted"/>
<dbReference type="Proteomes" id="UP000509301">
    <property type="component" value="Chromosome"/>
</dbReference>
<dbReference type="OrthoDB" id="44024at2157"/>
<keyword evidence="1" id="KW-0812">Transmembrane</keyword>
<evidence type="ECO:0000313" key="2">
    <source>
        <dbReference type="EMBL" id="QKR01050.1"/>
    </source>
</evidence>
<feature type="transmembrane region" description="Helical" evidence="1">
    <location>
        <begin position="82"/>
        <end position="103"/>
    </location>
</feature>